<dbReference type="InterPro" id="IPR040183">
    <property type="entry name" value="THUMPD1-like"/>
</dbReference>
<dbReference type="OMA" id="MNEKACV"/>
<feature type="compositionally biased region" description="Polar residues" evidence="3">
    <location>
        <begin position="278"/>
        <end position="289"/>
    </location>
</feature>
<dbReference type="KEGG" id="tad:TRIADDRAFT_52935"/>
<dbReference type="AlphaFoldDB" id="B3RMU9"/>
<comment type="similarity">
    <text evidence="1">Belongs to the THUMPD1 family.</text>
</comment>
<reference evidence="5 6" key="1">
    <citation type="journal article" date="2008" name="Nature">
        <title>The Trichoplax genome and the nature of placozoans.</title>
        <authorList>
            <person name="Srivastava M."/>
            <person name="Begovic E."/>
            <person name="Chapman J."/>
            <person name="Putnam N.H."/>
            <person name="Hellsten U."/>
            <person name="Kawashima T."/>
            <person name="Kuo A."/>
            <person name="Mitros T."/>
            <person name="Salamov A."/>
            <person name="Carpenter M.L."/>
            <person name="Signorovitch A.Y."/>
            <person name="Moreno M.A."/>
            <person name="Kamm K."/>
            <person name="Grimwood J."/>
            <person name="Schmutz J."/>
            <person name="Shapiro H."/>
            <person name="Grigoriev I.V."/>
            <person name="Buss L.W."/>
            <person name="Schierwater B."/>
            <person name="Dellaporta S.L."/>
            <person name="Rokhsar D.S."/>
        </authorList>
    </citation>
    <scope>NUCLEOTIDE SEQUENCE [LARGE SCALE GENOMIC DNA]</scope>
    <source>
        <strain evidence="5 6">Grell-BS-1999</strain>
    </source>
</reference>
<keyword evidence="2" id="KW-0694">RNA-binding</keyword>
<dbReference type="SUPFAM" id="SSF143437">
    <property type="entry name" value="THUMP domain-like"/>
    <property type="match status" value="1"/>
</dbReference>
<dbReference type="InterPro" id="IPR004114">
    <property type="entry name" value="THUMP_dom"/>
</dbReference>
<evidence type="ECO:0000256" key="1">
    <source>
        <dbReference type="ARBA" id="ARBA00060731"/>
    </source>
</evidence>
<dbReference type="CTD" id="6750387"/>
<evidence type="ECO:0000256" key="3">
    <source>
        <dbReference type="SAM" id="MobiDB-lite"/>
    </source>
</evidence>
<dbReference type="PhylomeDB" id="B3RMU9"/>
<keyword evidence="6" id="KW-1185">Reference proteome</keyword>
<gene>
    <name evidence="5" type="ORF">TRIADDRAFT_52935</name>
</gene>
<dbReference type="eggNOG" id="KOG3943">
    <property type="taxonomic scope" value="Eukaryota"/>
</dbReference>
<dbReference type="OrthoDB" id="367221at2759"/>
<feature type="domain" description="THUMP" evidence="4">
    <location>
        <begin position="136"/>
        <end position="245"/>
    </location>
</feature>
<dbReference type="PANTHER" id="PTHR13452:SF10">
    <property type="entry name" value="THUMP DOMAIN-CONTAINING PROTEIN 1"/>
    <property type="match status" value="1"/>
</dbReference>
<dbReference type="InParanoid" id="B3RMU9"/>
<proteinExistence type="inferred from homology"/>
<dbReference type="Pfam" id="PF02926">
    <property type="entry name" value="THUMP"/>
    <property type="match status" value="1"/>
</dbReference>
<dbReference type="SMART" id="SM00981">
    <property type="entry name" value="THUMP"/>
    <property type="match status" value="1"/>
</dbReference>
<dbReference type="HOGENOM" id="CLU_039352_0_0_1"/>
<sequence length="289" mass="32907">MATQDESANDGKRKRAKAYYVNFRKKKHVDPRGMRPGLNGVLLTCNNVQNRGALAEIYQLLHESADRLYGNDDGDDSKTSKSEVDNDPSKELEKEISALKDNWKNYFQAVETGVKNIYFIECNKGDPYELTKSIFKDLIERKASVRFCQRLIPVTFICHSSLDDIKKCCPQYLKQYFQNDTAKECKFAISYKSRYNGDLNRDQVIATVADIVIDGQIKHQVNLDNPDVVIVIEIVRNVCCMSILDDFHQMRKYNLNEVSHHGRSEGKCAVAKTKSQEVDNTAADTTTSN</sequence>
<evidence type="ECO:0000313" key="5">
    <source>
        <dbReference type="EMBL" id="EDV27913.1"/>
    </source>
</evidence>
<dbReference type="STRING" id="10228.B3RMU9"/>
<dbReference type="GO" id="GO:0006400">
    <property type="term" value="P:tRNA modification"/>
    <property type="evidence" value="ECO:0000318"/>
    <property type="project" value="GO_Central"/>
</dbReference>
<accession>B3RMU9</accession>
<feature type="region of interest" description="Disordered" evidence="3">
    <location>
        <begin position="69"/>
        <end position="91"/>
    </location>
</feature>
<dbReference type="GO" id="GO:0003723">
    <property type="term" value="F:RNA binding"/>
    <property type="evidence" value="ECO:0000318"/>
    <property type="project" value="GO_Central"/>
</dbReference>
<evidence type="ECO:0000259" key="4">
    <source>
        <dbReference type="PROSITE" id="PS51165"/>
    </source>
</evidence>
<dbReference type="FunFam" id="3.30.2300.10:FF:000001">
    <property type="entry name" value="THUMP domain-containing protein 1"/>
    <property type="match status" value="1"/>
</dbReference>
<feature type="region of interest" description="Disordered" evidence="3">
    <location>
        <begin position="269"/>
        <end position="289"/>
    </location>
</feature>
<dbReference type="Gene3D" id="3.30.2300.10">
    <property type="entry name" value="THUMP superfamily"/>
    <property type="match status" value="1"/>
</dbReference>
<dbReference type="GeneID" id="6750387"/>
<name>B3RMU9_TRIAD</name>
<dbReference type="PROSITE" id="PS51165">
    <property type="entry name" value="THUMP"/>
    <property type="match status" value="1"/>
</dbReference>
<dbReference type="PANTHER" id="PTHR13452">
    <property type="entry name" value="THUMP DOMAIN CONTAINING PROTEIN 1-RELATED"/>
    <property type="match status" value="1"/>
</dbReference>
<dbReference type="Proteomes" id="UP000009022">
    <property type="component" value="Unassembled WGS sequence"/>
</dbReference>
<protein>
    <recommendedName>
        <fullName evidence="4">THUMP domain-containing protein</fullName>
    </recommendedName>
</protein>
<evidence type="ECO:0000256" key="2">
    <source>
        <dbReference type="PROSITE-ProRule" id="PRU00529"/>
    </source>
</evidence>
<organism evidence="5 6">
    <name type="scientific">Trichoplax adhaerens</name>
    <name type="common">Trichoplax reptans</name>
    <dbReference type="NCBI Taxonomy" id="10228"/>
    <lineage>
        <taxon>Eukaryota</taxon>
        <taxon>Metazoa</taxon>
        <taxon>Placozoa</taxon>
        <taxon>Uniplacotomia</taxon>
        <taxon>Trichoplacea</taxon>
        <taxon>Trichoplacidae</taxon>
        <taxon>Trichoplax</taxon>
    </lineage>
</organism>
<evidence type="ECO:0000313" key="6">
    <source>
        <dbReference type="Proteomes" id="UP000009022"/>
    </source>
</evidence>
<dbReference type="CDD" id="cd11717">
    <property type="entry name" value="THUMP_THUMPD1_like"/>
    <property type="match status" value="1"/>
</dbReference>
<dbReference type="EMBL" id="DS985242">
    <property type="protein sequence ID" value="EDV27913.1"/>
    <property type="molecule type" value="Genomic_DNA"/>
</dbReference>
<dbReference type="RefSeq" id="XP_002109747.1">
    <property type="nucleotide sequence ID" value="XM_002109711.1"/>
</dbReference>